<dbReference type="CDD" id="cd07986">
    <property type="entry name" value="LPLAT_ACT14924-like"/>
    <property type="match status" value="1"/>
</dbReference>
<proteinExistence type="predicted"/>
<dbReference type="Pfam" id="PF01553">
    <property type="entry name" value="Acyltransferase"/>
    <property type="match status" value="1"/>
</dbReference>
<evidence type="ECO:0000313" key="2">
    <source>
        <dbReference type="EMBL" id="QND60884.1"/>
    </source>
</evidence>
<keyword evidence="2" id="KW-0808">Transferase</keyword>
<dbReference type="InterPro" id="IPR002123">
    <property type="entry name" value="Plipid/glycerol_acylTrfase"/>
</dbReference>
<name>A0A7G6T2A2_9HYPH</name>
<evidence type="ECO:0000313" key="3">
    <source>
        <dbReference type="Proteomes" id="UP000515465"/>
    </source>
</evidence>
<dbReference type="RefSeq" id="WP_183460108.1">
    <property type="nucleotide sequence ID" value="NZ_CP050296.1"/>
</dbReference>
<dbReference type="SUPFAM" id="SSF69593">
    <property type="entry name" value="Glycerol-3-phosphate (1)-acyltransferase"/>
    <property type="match status" value="1"/>
</dbReference>
<sequence length="312" mass="35366">MLKLKLREKPFPELSYANPHQPVLTRWVIHSIEGLSGRDRYAALYDFWRRQVVPSGERVFSRMLDLIDVRIRTADQWPPAPLPDTPLVIVANHPFGIGDGIAVLSLVEQLGRPFRVMIHKDLLKIREMEPYSLPIDFSETKEALKNNMAVRHEAVRLLKEGVTIVVFPAGGVATAPKGFGRARDLPWKMFPARLVQDAKASVIPMHFSGQNGRLFHLVSGPMNMAERDGRVAKFVGKASLTLRLSMLIHEFARLSGKAIDVRVGEVLSWSELEPLRDRKLLLERLYRGVFDLAPQLPRRRIPFLPARIKLAA</sequence>
<dbReference type="EMBL" id="CP050296">
    <property type="protein sequence ID" value="QND60884.1"/>
    <property type="molecule type" value="Genomic_DNA"/>
</dbReference>
<dbReference type="Proteomes" id="UP000515465">
    <property type="component" value="Chromosome"/>
</dbReference>
<accession>A0A7G6T2A2</accession>
<protein>
    <submittedName>
        <fullName evidence="2">Glycerol acyltransferase</fullName>
    </submittedName>
</protein>
<dbReference type="SMART" id="SM00563">
    <property type="entry name" value="PlsC"/>
    <property type="match status" value="1"/>
</dbReference>
<gene>
    <name evidence="2" type="ORF">HB778_33640</name>
</gene>
<dbReference type="GO" id="GO:0016746">
    <property type="term" value="F:acyltransferase activity"/>
    <property type="evidence" value="ECO:0007669"/>
    <property type="project" value="UniProtKB-KW"/>
</dbReference>
<dbReference type="InterPro" id="IPR045746">
    <property type="entry name" value="ACT14924-like_Acyltransf_dom"/>
</dbReference>
<reference evidence="3" key="1">
    <citation type="journal article" date="2020" name="Mol. Plant Microbe">
        <title>Rhizobial microsymbionts of the narrowly endemic Oxytropis species growing in Kamchatka are characterized by significant genetic diversity and possess a set of genes that are associated with T3SS and T6SS secretion systems and can affect the development of symbiosis.</title>
        <authorList>
            <person name="Safronova V."/>
            <person name="Guro P."/>
            <person name="Sazanova A."/>
            <person name="Kuznetsova I."/>
            <person name="Belimov A."/>
            <person name="Yakubov V."/>
            <person name="Chirak E."/>
            <person name="Afonin A."/>
            <person name="Gogolev Y."/>
            <person name="Andronov E."/>
            <person name="Tikhonovich I."/>
        </authorList>
    </citation>
    <scope>NUCLEOTIDE SEQUENCE [LARGE SCALE GENOMIC DNA]</scope>
    <source>
        <strain evidence="3">583</strain>
    </source>
</reference>
<keyword evidence="2" id="KW-0012">Acyltransferase</keyword>
<organism evidence="2 3">
    <name type="scientific">Mesorhizobium huakuii</name>
    <dbReference type="NCBI Taxonomy" id="28104"/>
    <lineage>
        <taxon>Bacteria</taxon>
        <taxon>Pseudomonadati</taxon>
        <taxon>Pseudomonadota</taxon>
        <taxon>Alphaproteobacteria</taxon>
        <taxon>Hyphomicrobiales</taxon>
        <taxon>Phyllobacteriaceae</taxon>
        <taxon>Mesorhizobium</taxon>
    </lineage>
</organism>
<evidence type="ECO:0000259" key="1">
    <source>
        <dbReference type="SMART" id="SM00563"/>
    </source>
</evidence>
<dbReference type="AlphaFoldDB" id="A0A7G6T2A2"/>
<feature type="domain" description="Phospholipid/glycerol acyltransferase" evidence="1">
    <location>
        <begin position="87"/>
        <end position="210"/>
    </location>
</feature>